<evidence type="ECO:0000313" key="1">
    <source>
        <dbReference type="EMBL" id="GGV88493.1"/>
    </source>
</evidence>
<proteinExistence type="predicted"/>
<dbReference type="Proteomes" id="UP000660675">
    <property type="component" value="Unassembled WGS sequence"/>
</dbReference>
<organism evidence="1 2">
    <name type="scientific">Streptomyces gelaticus</name>
    <dbReference type="NCBI Taxonomy" id="285446"/>
    <lineage>
        <taxon>Bacteria</taxon>
        <taxon>Bacillati</taxon>
        <taxon>Actinomycetota</taxon>
        <taxon>Actinomycetes</taxon>
        <taxon>Kitasatosporales</taxon>
        <taxon>Streptomycetaceae</taxon>
        <taxon>Streptomyces</taxon>
    </lineage>
</organism>
<dbReference type="EMBL" id="BMTF01000013">
    <property type="protein sequence ID" value="GGV88493.1"/>
    <property type="molecule type" value="Genomic_DNA"/>
</dbReference>
<name>A0ABQ2W155_9ACTN</name>
<evidence type="ECO:0008006" key="3">
    <source>
        <dbReference type="Google" id="ProtNLM"/>
    </source>
</evidence>
<sequence length="65" mass="6813">MQDGVPGPLRADDPREISGYVLRARVGASGMGTVCLSHTRGGQPVALKVIRREYAGRGVPGAVRP</sequence>
<reference evidence="2" key="1">
    <citation type="journal article" date="2019" name="Int. J. Syst. Evol. Microbiol.">
        <title>The Global Catalogue of Microorganisms (GCM) 10K type strain sequencing project: providing services to taxonomists for standard genome sequencing and annotation.</title>
        <authorList>
            <consortium name="The Broad Institute Genomics Platform"/>
            <consortium name="The Broad Institute Genome Sequencing Center for Infectious Disease"/>
            <person name="Wu L."/>
            <person name="Ma J."/>
        </authorList>
    </citation>
    <scope>NUCLEOTIDE SEQUENCE [LARGE SCALE GENOMIC DNA]</scope>
    <source>
        <strain evidence="2">JCM 4376</strain>
    </source>
</reference>
<gene>
    <name evidence="1" type="ORF">GCM10015535_39840</name>
</gene>
<keyword evidence="2" id="KW-1185">Reference proteome</keyword>
<evidence type="ECO:0000313" key="2">
    <source>
        <dbReference type="Proteomes" id="UP000660675"/>
    </source>
</evidence>
<protein>
    <recommendedName>
        <fullName evidence="3">Serine/threonine protein kinase</fullName>
    </recommendedName>
</protein>
<accession>A0ABQ2W155</accession>
<dbReference type="RefSeq" id="WP_189545102.1">
    <property type="nucleotide sequence ID" value="NZ_BMTF01000013.1"/>
</dbReference>
<dbReference type="Gene3D" id="3.30.200.20">
    <property type="entry name" value="Phosphorylase Kinase, domain 1"/>
    <property type="match status" value="1"/>
</dbReference>
<comment type="caution">
    <text evidence="1">The sequence shown here is derived from an EMBL/GenBank/DDBJ whole genome shotgun (WGS) entry which is preliminary data.</text>
</comment>